<dbReference type="EMBL" id="JARGYT010000016">
    <property type="protein sequence ID" value="MDZ5762030.1"/>
    <property type="molecule type" value="Genomic_DNA"/>
</dbReference>
<dbReference type="InterPro" id="IPR007159">
    <property type="entry name" value="SpoVT-AbrB_dom"/>
</dbReference>
<dbReference type="PROSITE" id="PS51740">
    <property type="entry name" value="SPOVT_ABRB"/>
    <property type="match status" value="2"/>
</dbReference>
<keyword evidence="4 7" id="KW-0805">Transcription regulation</keyword>
<dbReference type="InterPro" id="IPR003444">
    <property type="entry name" value="MraZ"/>
</dbReference>
<evidence type="ECO:0000256" key="4">
    <source>
        <dbReference type="ARBA" id="ARBA00023015"/>
    </source>
</evidence>
<evidence type="ECO:0000313" key="9">
    <source>
        <dbReference type="EMBL" id="MDZ5762030.1"/>
    </source>
</evidence>
<keyword evidence="6 7" id="KW-0804">Transcription</keyword>
<dbReference type="PANTHER" id="PTHR34701">
    <property type="entry name" value="TRANSCRIPTIONAL REGULATOR MRAZ"/>
    <property type="match status" value="1"/>
</dbReference>
<gene>
    <name evidence="7" type="primary">mraZ</name>
    <name evidence="9" type="ORF">Cyrtocomes_00396</name>
</gene>
<dbReference type="HAMAP" id="MF_01008">
    <property type="entry name" value="MraZ"/>
    <property type="match status" value="1"/>
</dbReference>
<sequence>MYEPTGMQNLGIFISTYESKLDSAKRASIPPNFRDVIAKLSVDGLLYAYPSILNECIEVCTPSRINNISVHIEGMEMFSRERDEIATAVLSTCYPVQLDKKGRIAIPEFLLDFAQISNNVSFVGKGEIFEIWNVDKFAQEYKRVRGLLKVIS</sequence>
<dbReference type="CDD" id="cd16320">
    <property type="entry name" value="MraZ_N"/>
    <property type="match status" value="1"/>
</dbReference>
<protein>
    <recommendedName>
        <fullName evidence="1 7">Transcriptional regulator MraZ</fullName>
    </recommendedName>
</protein>
<dbReference type="InterPro" id="IPR035644">
    <property type="entry name" value="MraZ_C"/>
</dbReference>
<dbReference type="InterPro" id="IPR020603">
    <property type="entry name" value="MraZ_dom"/>
</dbReference>
<feature type="domain" description="SpoVT-AbrB" evidence="8">
    <location>
        <begin position="93"/>
        <end position="136"/>
    </location>
</feature>
<dbReference type="InterPro" id="IPR037914">
    <property type="entry name" value="SpoVT-AbrB_sf"/>
</dbReference>
<evidence type="ECO:0000256" key="7">
    <source>
        <dbReference type="HAMAP-Rule" id="MF_01008"/>
    </source>
</evidence>
<dbReference type="Proteomes" id="UP001293791">
    <property type="component" value="Unassembled WGS sequence"/>
</dbReference>
<comment type="subcellular location">
    <subcellularLocation>
        <location evidence="7">Cytoplasm</location>
        <location evidence="7">Nucleoid</location>
    </subcellularLocation>
</comment>
<evidence type="ECO:0000256" key="2">
    <source>
        <dbReference type="ARBA" id="ARBA00022490"/>
    </source>
</evidence>
<accession>A0ABU5L7D6</accession>
<dbReference type="Gene3D" id="3.40.1550.20">
    <property type="entry name" value="Transcriptional regulator MraZ domain"/>
    <property type="match status" value="1"/>
</dbReference>
<evidence type="ECO:0000256" key="1">
    <source>
        <dbReference type="ARBA" id="ARBA00013860"/>
    </source>
</evidence>
<evidence type="ECO:0000259" key="8">
    <source>
        <dbReference type="PROSITE" id="PS51740"/>
    </source>
</evidence>
<dbReference type="CDD" id="cd16321">
    <property type="entry name" value="MraZ_C"/>
    <property type="match status" value="1"/>
</dbReference>
<dbReference type="Pfam" id="PF02381">
    <property type="entry name" value="MraZ"/>
    <property type="match status" value="1"/>
</dbReference>
<comment type="subunit">
    <text evidence="7">Forms oligomers.</text>
</comment>
<name>A0ABU5L7D6_9RICK</name>
<comment type="caution">
    <text evidence="9">The sequence shown here is derived from an EMBL/GenBank/DDBJ whole genome shotgun (WGS) entry which is preliminary data.</text>
</comment>
<evidence type="ECO:0000256" key="3">
    <source>
        <dbReference type="ARBA" id="ARBA00022737"/>
    </source>
</evidence>
<evidence type="ECO:0000313" key="10">
    <source>
        <dbReference type="Proteomes" id="UP001293791"/>
    </source>
</evidence>
<dbReference type="InterPro" id="IPR035642">
    <property type="entry name" value="MraZ_N"/>
</dbReference>
<dbReference type="PANTHER" id="PTHR34701:SF1">
    <property type="entry name" value="TRANSCRIPTIONAL REGULATOR MRAZ"/>
    <property type="match status" value="1"/>
</dbReference>
<keyword evidence="5 7" id="KW-0238">DNA-binding</keyword>
<dbReference type="SUPFAM" id="SSF89447">
    <property type="entry name" value="AbrB/MazE/MraZ-like"/>
    <property type="match status" value="1"/>
</dbReference>
<feature type="domain" description="SpoVT-AbrB" evidence="8">
    <location>
        <begin position="16"/>
        <end position="64"/>
    </location>
</feature>
<dbReference type="InterPro" id="IPR038619">
    <property type="entry name" value="MraZ_sf"/>
</dbReference>
<evidence type="ECO:0000256" key="6">
    <source>
        <dbReference type="ARBA" id="ARBA00023163"/>
    </source>
</evidence>
<organism evidence="9 10">
    <name type="scientific">Candidatus Cyrtobacter comes</name>
    <dbReference type="NCBI Taxonomy" id="675776"/>
    <lineage>
        <taxon>Bacteria</taxon>
        <taxon>Pseudomonadati</taxon>
        <taxon>Pseudomonadota</taxon>
        <taxon>Alphaproteobacteria</taxon>
        <taxon>Rickettsiales</taxon>
        <taxon>Candidatus Midichloriaceae</taxon>
        <taxon>Candidatus Cyrtobacter</taxon>
    </lineage>
</organism>
<evidence type="ECO:0000256" key="5">
    <source>
        <dbReference type="ARBA" id="ARBA00023125"/>
    </source>
</evidence>
<comment type="similarity">
    <text evidence="7">Belongs to the MraZ family.</text>
</comment>
<keyword evidence="2 7" id="KW-0963">Cytoplasm</keyword>
<proteinExistence type="inferred from homology"/>
<keyword evidence="10" id="KW-1185">Reference proteome</keyword>
<reference evidence="9 10" key="1">
    <citation type="submission" date="2023-02" db="EMBL/GenBank/DDBJ databases">
        <title>Host association and intracellularity evolved multiple times independently in the Rickettsiales.</title>
        <authorList>
            <person name="Castelli M."/>
            <person name="Nardi T."/>
            <person name="Gammuto L."/>
            <person name="Bellinzona G."/>
            <person name="Sabaneyeva E."/>
            <person name="Potekhin A."/>
            <person name="Serra V."/>
            <person name="Petroni G."/>
            <person name="Sassera D."/>
        </authorList>
    </citation>
    <scope>NUCLEOTIDE SEQUENCE [LARGE SCALE GENOMIC DNA]</scope>
    <source>
        <strain evidence="9 10">BOD18</strain>
    </source>
</reference>
<keyword evidence="3" id="KW-0677">Repeat</keyword>